<dbReference type="RefSeq" id="WP_066622567.1">
    <property type="nucleotide sequence ID" value="NZ_FQXL01000025.1"/>
</dbReference>
<protein>
    <submittedName>
        <fullName evidence="1">Uncharacterized protein</fullName>
    </submittedName>
</protein>
<dbReference type="OrthoDB" id="1701719at2"/>
<dbReference type="PATRIC" id="fig|1121326.3.peg.2647"/>
<organism evidence="1 2">
    <name type="scientific">Clostridium magnum DSM 2767</name>
    <dbReference type="NCBI Taxonomy" id="1121326"/>
    <lineage>
        <taxon>Bacteria</taxon>
        <taxon>Bacillati</taxon>
        <taxon>Bacillota</taxon>
        <taxon>Clostridia</taxon>
        <taxon>Eubacteriales</taxon>
        <taxon>Clostridiaceae</taxon>
        <taxon>Clostridium</taxon>
    </lineage>
</organism>
<gene>
    <name evidence="1" type="ORF">CLMAG_26370</name>
</gene>
<dbReference type="STRING" id="1121326.CLMAG_26370"/>
<evidence type="ECO:0000313" key="2">
    <source>
        <dbReference type="Proteomes" id="UP000076603"/>
    </source>
</evidence>
<dbReference type="EMBL" id="LWAE01000002">
    <property type="protein sequence ID" value="KZL92823.1"/>
    <property type="molecule type" value="Genomic_DNA"/>
</dbReference>
<evidence type="ECO:0000313" key="1">
    <source>
        <dbReference type="EMBL" id="KZL92823.1"/>
    </source>
</evidence>
<comment type="caution">
    <text evidence="1">The sequence shown here is derived from an EMBL/GenBank/DDBJ whole genome shotgun (WGS) entry which is preliminary data.</text>
</comment>
<sequence>MSSIWEDFEIDCTEYLNRKFGEYASFKHEGGSDSTVPDIKVKTKSGSTFYIDAKHSPAQCGQFVLLPDIASGTFNYSQQNSNRINAYAVKIMEHMNAQFDEFKEAGTAGKEIIMNNGSDIFTNWIIDTYRNKGTRYFITNNYTILPIERFSEYFYVTAKYRIKRSGSSDCGKSNISNVLSYIRSHNYVIKSTREEGGKLFVASTQSLHNQRFILRGYEYMFSLRDSEYEIRKLSNTFNANVIFSINLKNTKKGIDSNEFTQALK</sequence>
<name>A0A162TM77_9CLOT</name>
<keyword evidence="2" id="KW-1185">Reference proteome</keyword>
<reference evidence="1 2" key="1">
    <citation type="submission" date="2016-04" db="EMBL/GenBank/DDBJ databases">
        <title>Genome sequence of Clostridium magnum DSM 2767.</title>
        <authorList>
            <person name="Poehlein A."/>
            <person name="Uhlig R."/>
            <person name="Fischer R."/>
            <person name="Bahl H."/>
            <person name="Daniel R."/>
        </authorList>
    </citation>
    <scope>NUCLEOTIDE SEQUENCE [LARGE SCALE GENOMIC DNA]</scope>
    <source>
        <strain evidence="1 2">DSM 2767</strain>
    </source>
</reference>
<proteinExistence type="predicted"/>
<accession>A0A162TM77</accession>
<dbReference type="REBASE" id="159103">
    <property type="entry name" value="Cma2767ORF26350P"/>
</dbReference>
<dbReference type="Proteomes" id="UP000076603">
    <property type="component" value="Unassembled WGS sequence"/>
</dbReference>
<dbReference type="CDD" id="cd21834">
    <property type="entry name" value="Hhal-like"/>
    <property type="match status" value="1"/>
</dbReference>
<dbReference type="AlphaFoldDB" id="A0A162TM77"/>